<dbReference type="OrthoDB" id="533763at2759"/>
<protein>
    <submittedName>
        <fullName evidence="1">(apollo) hypothetical protein</fullName>
    </submittedName>
</protein>
<evidence type="ECO:0000313" key="1">
    <source>
        <dbReference type="EMBL" id="CAG4966501.1"/>
    </source>
</evidence>
<proteinExistence type="predicted"/>
<gene>
    <name evidence="1" type="ORF">PAPOLLO_LOCUS7617</name>
</gene>
<dbReference type="AlphaFoldDB" id="A0A8S3WL66"/>
<accession>A0A8S3WL66</accession>
<dbReference type="PANTHER" id="PTHR10773">
    <property type="entry name" value="DNA-DIRECTED RNA POLYMERASES I, II, AND III SUBUNIT RPABC2"/>
    <property type="match status" value="1"/>
</dbReference>
<sequence>MARLYKLYKEEFCPERNINPVSLYVYEKIFKSYDPPLAFYKPKKDQCAKCNVYKCAEDKTSLQRDYDEHKAREKESLEMKAYDKNESIEGDGTKRVITFHLQAILSVPHTAVSKILYLQKFFTYNFTILDNYQNTGLCYMWDENNGKKAALNWFNFIYLTDLPENVKTVTSFSDTCSGQNRNKYVTLAALYAVINVPRLKTVNLKYLEYLEADCIHASIERARKHKKYLLQETL</sequence>
<evidence type="ECO:0000313" key="2">
    <source>
        <dbReference type="Proteomes" id="UP000691718"/>
    </source>
</evidence>
<reference evidence="1" key="1">
    <citation type="submission" date="2021-04" db="EMBL/GenBank/DDBJ databases">
        <authorList>
            <person name="Tunstrom K."/>
        </authorList>
    </citation>
    <scope>NUCLEOTIDE SEQUENCE</scope>
</reference>
<dbReference type="PANTHER" id="PTHR10773:SF19">
    <property type="match status" value="1"/>
</dbReference>
<organism evidence="1 2">
    <name type="scientific">Parnassius apollo</name>
    <name type="common">Apollo butterfly</name>
    <name type="synonym">Papilio apollo</name>
    <dbReference type="NCBI Taxonomy" id="110799"/>
    <lineage>
        <taxon>Eukaryota</taxon>
        <taxon>Metazoa</taxon>
        <taxon>Ecdysozoa</taxon>
        <taxon>Arthropoda</taxon>
        <taxon>Hexapoda</taxon>
        <taxon>Insecta</taxon>
        <taxon>Pterygota</taxon>
        <taxon>Neoptera</taxon>
        <taxon>Endopterygota</taxon>
        <taxon>Lepidoptera</taxon>
        <taxon>Glossata</taxon>
        <taxon>Ditrysia</taxon>
        <taxon>Papilionoidea</taxon>
        <taxon>Papilionidae</taxon>
        <taxon>Parnassiinae</taxon>
        <taxon>Parnassini</taxon>
        <taxon>Parnassius</taxon>
        <taxon>Parnassius</taxon>
    </lineage>
</organism>
<name>A0A8S3WL66_PARAO</name>
<dbReference type="EMBL" id="CAJQZP010000528">
    <property type="protein sequence ID" value="CAG4966501.1"/>
    <property type="molecule type" value="Genomic_DNA"/>
</dbReference>
<keyword evidence="2" id="KW-1185">Reference proteome</keyword>
<comment type="caution">
    <text evidence="1">The sequence shown here is derived from an EMBL/GenBank/DDBJ whole genome shotgun (WGS) entry which is preliminary data.</text>
</comment>
<dbReference type="Proteomes" id="UP000691718">
    <property type="component" value="Unassembled WGS sequence"/>
</dbReference>